<keyword evidence="1" id="KW-0479">Metal-binding</keyword>
<dbReference type="AlphaFoldDB" id="A0AAD9DAC5"/>
<name>A0AAD9DAC5_9STRA</name>
<dbReference type="Gene3D" id="3.30.40.10">
    <property type="entry name" value="Zinc/RING finger domain, C3HC4 (zinc finger)"/>
    <property type="match status" value="1"/>
</dbReference>
<evidence type="ECO:0000259" key="4">
    <source>
        <dbReference type="PROSITE" id="PS51292"/>
    </source>
</evidence>
<dbReference type="SMART" id="SM00744">
    <property type="entry name" value="RINGv"/>
    <property type="match status" value="1"/>
</dbReference>
<protein>
    <recommendedName>
        <fullName evidence="4">RING-CH-type domain-containing protein</fullName>
    </recommendedName>
</protein>
<reference evidence="5" key="1">
    <citation type="submission" date="2023-06" db="EMBL/GenBank/DDBJ databases">
        <title>Survivors Of The Sea: Transcriptome response of Skeletonema marinoi to long-term dormancy.</title>
        <authorList>
            <person name="Pinder M.I.M."/>
            <person name="Kourtchenko O."/>
            <person name="Robertson E.K."/>
            <person name="Larsson T."/>
            <person name="Maumus F."/>
            <person name="Osuna-Cruz C.M."/>
            <person name="Vancaester E."/>
            <person name="Stenow R."/>
            <person name="Vandepoele K."/>
            <person name="Ploug H."/>
            <person name="Bruchert V."/>
            <person name="Godhe A."/>
            <person name="Topel M."/>
        </authorList>
    </citation>
    <scope>NUCLEOTIDE SEQUENCE</scope>
    <source>
        <strain evidence="5">R05AC</strain>
    </source>
</reference>
<dbReference type="EMBL" id="JATAAI010000016">
    <property type="protein sequence ID" value="KAK1740081.1"/>
    <property type="molecule type" value="Genomic_DNA"/>
</dbReference>
<dbReference type="InterPro" id="IPR013083">
    <property type="entry name" value="Znf_RING/FYVE/PHD"/>
</dbReference>
<dbReference type="Gene3D" id="1.25.40.10">
    <property type="entry name" value="Tetratricopeptide repeat domain"/>
    <property type="match status" value="1"/>
</dbReference>
<dbReference type="Proteomes" id="UP001224775">
    <property type="component" value="Unassembled WGS sequence"/>
</dbReference>
<evidence type="ECO:0000313" key="5">
    <source>
        <dbReference type="EMBL" id="KAK1740081.1"/>
    </source>
</evidence>
<gene>
    <name evidence="5" type="ORF">QTG54_009031</name>
</gene>
<evidence type="ECO:0000313" key="6">
    <source>
        <dbReference type="Proteomes" id="UP001224775"/>
    </source>
</evidence>
<evidence type="ECO:0000256" key="1">
    <source>
        <dbReference type="ARBA" id="ARBA00022723"/>
    </source>
</evidence>
<feature type="domain" description="RING-CH-type" evidence="4">
    <location>
        <begin position="16"/>
        <end position="97"/>
    </location>
</feature>
<dbReference type="InterPro" id="IPR011016">
    <property type="entry name" value="Znf_RING-CH"/>
</dbReference>
<keyword evidence="2" id="KW-0863">Zinc-finger</keyword>
<proteinExistence type="predicted"/>
<evidence type="ECO:0000256" key="3">
    <source>
        <dbReference type="ARBA" id="ARBA00022833"/>
    </source>
</evidence>
<dbReference type="InterPro" id="IPR011990">
    <property type="entry name" value="TPR-like_helical_dom_sf"/>
</dbReference>
<keyword evidence="3" id="KW-0862">Zinc</keyword>
<sequence>MTSTNNKRTAADAGLPEGDNAPCCWVCLEEGPDKTGAPLVRDCSCRGSSGFAHLSCIIKHAESEGRRVAMENAETGAALFAKAFEYCPNCKQQYQNEVIYKLTKAAVDFTDREYKDVTCGYLLCHTLSNRLTVIDPKNNADDKAEGEESCTKILSIIEDMKCNELLGLFWKETYVYFEATAYGAIGGFFMRLDTEESLTKAKQYVEKARDIFRETENEMPMLMAEKKIASIESKISGEENLCVDTLQKIYAYLQRTIGETDPQTIGAGADVAEALCLSFHAIEGERLLSKLVELSRRVHGMDHESTKRSMSYLQRMKERIVITQDGQPFIALRYENDGDKCIVKDPTIEDEKETRMSASGIIPYLGTPVVCKGLQQLTHLNGKIGDVRKVDLEEGKCQVHFQEAGLEHAKIKFNHLRVVFDLPPLDA</sequence>
<keyword evidence="6" id="KW-1185">Reference proteome</keyword>
<dbReference type="SUPFAM" id="SSF57850">
    <property type="entry name" value="RING/U-box"/>
    <property type="match status" value="1"/>
</dbReference>
<dbReference type="GO" id="GO:0008270">
    <property type="term" value="F:zinc ion binding"/>
    <property type="evidence" value="ECO:0007669"/>
    <property type="project" value="UniProtKB-KW"/>
</dbReference>
<comment type="caution">
    <text evidence="5">The sequence shown here is derived from an EMBL/GenBank/DDBJ whole genome shotgun (WGS) entry which is preliminary data.</text>
</comment>
<organism evidence="5 6">
    <name type="scientific">Skeletonema marinoi</name>
    <dbReference type="NCBI Taxonomy" id="267567"/>
    <lineage>
        <taxon>Eukaryota</taxon>
        <taxon>Sar</taxon>
        <taxon>Stramenopiles</taxon>
        <taxon>Ochrophyta</taxon>
        <taxon>Bacillariophyta</taxon>
        <taxon>Coscinodiscophyceae</taxon>
        <taxon>Thalassiosirophycidae</taxon>
        <taxon>Thalassiosirales</taxon>
        <taxon>Skeletonemataceae</taxon>
        <taxon>Skeletonema</taxon>
        <taxon>Skeletonema marinoi-dohrnii complex</taxon>
    </lineage>
</organism>
<dbReference type="PROSITE" id="PS51292">
    <property type="entry name" value="ZF_RING_CH"/>
    <property type="match status" value="1"/>
</dbReference>
<dbReference type="Pfam" id="PF12906">
    <property type="entry name" value="RINGv"/>
    <property type="match status" value="1"/>
</dbReference>
<accession>A0AAD9DAC5</accession>
<evidence type="ECO:0000256" key="2">
    <source>
        <dbReference type="ARBA" id="ARBA00022771"/>
    </source>
</evidence>